<evidence type="ECO:0000256" key="6">
    <source>
        <dbReference type="ARBA" id="ARBA00023002"/>
    </source>
</evidence>
<feature type="transmembrane region" description="Helical" evidence="9">
    <location>
        <begin position="249"/>
        <end position="272"/>
    </location>
</feature>
<keyword evidence="14" id="KW-1185">Reference proteome</keyword>
<evidence type="ECO:0000256" key="2">
    <source>
        <dbReference type="ARBA" id="ARBA00022448"/>
    </source>
</evidence>
<dbReference type="SUPFAM" id="SSF52343">
    <property type="entry name" value="Ferredoxin reductase-like, C-terminal NADP-linked domain"/>
    <property type="match status" value="1"/>
</dbReference>
<evidence type="ECO:0000256" key="1">
    <source>
        <dbReference type="ARBA" id="ARBA00004141"/>
    </source>
</evidence>
<evidence type="ECO:0000256" key="4">
    <source>
        <dbReference type="ARBA" id="ARBA00022982"/>
    </source>
</evidence>
<feature type="transmembrane region" description="Helical" evidence="9">
    <location>
        <begin position="27"/>
        <end position="48"/>
    </location>
</feature>
<feature type="transmembrane region" description="Helical" evidence="9">
    <location>
        <begin position="80"/>
        <end position="99"/>
    </location>
</feature>
<evidence type="ECO:0000256" key="7">
    <source>
        <dbReference type="ARBA" id="ARBA00023065"/>
    </source>
</evidence>
<feature type="domain" description="Ferric oxidoreductase" evidence="10">
    <location>
        <begin position="120"/>
        <end position="235"/>
    </location>
</feature>
<dbReference type="InterPro" id="IPR039261">
    <property type="entry name" value="FNR_nucleotide-bd"/>
</dbReference>
<dbReference type="GO" id="GO:0015677">
    <property type="term" value="P:copper ion import"/>
    <property type="evidence" value="ECO:0007669"/>
    <property type="project" value="TreeGrafter"/>
</dbReference>
<keyword evidence="6" id="KW-0560">Oxidoreductase</keyword>
<dbReference type="Pfam" id="PF08022">
    <property type="entry name" value="FAD_binding_8"/>
    <property type="match status" value="1"/>
</dbReference>
<evidence type="ECO:0008006" key="15">
    <source>
        <dbReference type="Google" id="ProtNLM"/>
    </source>
</evidence>
<comment type="caution">
    <text evidence="13">The sequence shown here is derived from an EMBL/GenBank/DDBJ whole genome shotgun (WGS) entry which is preliminary data.</text>
</comment>
<proteinExistence type="predicted"/>
<dbReference type="PANTHER" id="PTHR32361">
    <property type="entry name" value="FERRIC/CUPRIC REDUCTASE TRANSMEMBRANE COMPONENT"/>
    <property type="match status" value="1"/>
</dbReference>
<feature type="domain" description="FAD-binding 8" evidence="11">
    <location>
        <begin position="293"/>
        <end position="364"/>
    </location>
</feature>
<dbReference type="GO" id="GO:0006879">
    <property type="term" value="P:intracellular iron ion homeostasis"/>
    <property type="evidence" value="ECO:0007669"/>
    <property type="project" value="TreeGrafter"/>
</dbReference>
<dbReference type="PANTHER" id="PTHR32361:SF28">
    <property type="entry name" value="FRP1P"/>
    <property type="match status" value="1"/>
</dbReference>
<dbReference type="InterPro" id="IPR013130">
    <property type="entry name" value="Fe3_Rdtase_TM_dom"/>
</dbReference>
<dbReference type="Proteomes" id="UP000799772">
    <property type="component" value="Unassembled WGS sequence"/>
</dbReference>
<feature type="domain" description="Ferric reductase NAD binding" evidence="12">
    <location>
        <begin position="370"/>
        <end position="514"/>
    </location>
</feature>
<evidence type="ECO:0000313" key="14">
    <source>
        <dbReference type="Proteomes" id="UP000799772"/>
    </source>
</evidence>
<dbReference type="GO" id="GO:0005886">
    <property type="term" value="C:plasma membrane"/>
    <property type="evidence" value="ECO:0007669"/>
    <property type="project" value="TreeGrafter"/>
</dbReference>
<accession>A0A9P4IRC0</accession>
<dbReference type="GO" id="GO:0000293">
    <property type="term" value="F:ferric-chelate reductase activity"/>
    <property type="evidence" value="ECO:0007669"/>
    <property type="project" value="UniProtKB-ARBA"/>
</dbReference>
<dbReference type="Pfam" id="PF08030">
    <property type="entry name" value="NAD_binding_6"/>
    <property type="match status" value="1"/>
</dbReference>
<evidence type="ECO:0000259" key="10">
    <source>
        <dbReference type="Pfam" id="PF01794"/>
    </source>
</evidence>
<keyword evidence="8 9" id="KW-0472">Membrane</keyword>
<keyword evidence="2" id="KW-0813">Transport</keyword>
<keyword evidence="3 9" id="KW-0812">Transmembrane</keyword>
<evidence type="ECO:0000313" key="13">
    <source>
        <dbReference type="EMBL" id="KAF2104692.1"/>
    </source>
</evidence>
<evidence type="ECO:0000256" key="5">
    <source>
        <dbReference type="ARBA" id="ARBA00022989"/>
    </source>
</evidence>
<feature type="transmembrane region" description="Helical" evidence="9">
    <location>
        <begin position="158"/>
        <end position="174"/>
    </location>
</feature>
<dbReference type="AlphaFoldDB" id="A0A9P4IRC0"/>
<gene>
    <name evidence="13" type="ORF">NA57DRAFT_70900</name>
</gene>
<dbReference type="Gene3D" id="3.40.50.80">
    <property type="entry name" value="Nucleotide-binding domain of ferredoxin-NADP reductase (FNR) module"/>
    <property type="match status" value="1"/>
</dbReference>
<dbReference type="InterPro" id="IPR051410">
    <property type="entry name" value="Ferric/Cupric_Reductase"/>
</dbReference>
<evidence type="ECO:0000259" key="12">
    <source>
        <dbReference type="Pfam" id="PF08030"/>
    </source>
</evidence>
<evidence type="ECO:0000256" key="8">
    <source>
        <dbReference type="ARBA" id="ARBA00023136"/>
    </source>
</evidence>
<dbReference type="OrthoDB" id="17725at2759"/>
<dbReference type="GO" id="GO:0006826">
    <property type="term" value="P:iron ion transport"/>
    <property type="evidence" value="ECO:0007669"/>
    <property type="project" value="TreeGrafter"/>
</dbReference>
<keyword evidence="4" id="KW-0249">Electron transport</keyword>
<dbReference type="SFLD" id="SFLDG01168">
    <property type="entry name" value="Ferric_reductase_subgroup_(FRE"/>
    <property type="match status" value="1"/>
</dbReference>
<dbReference type="EMBL" id="ML978121">
    <property type="protein sequence ID" value="KAF2104692.1"/>
    <property type="molecule type" value="Genomic_DNA"/>
</dbReference>
<dbReference type="InterPro" id="IPR013112">
    <property type="entry name" value="FAD-bd_8"/>
</dbReference>
<sequence length="533" mass="61070">MADISKLPQLEQYNIIAKYDINTAKHFAAFLGSYIFLFVIFRFAYLLVHYYGKRFQSFTQFLTFPTRLARRVLLRKIPKFVSGGHALTILVYILVNIVLTFTYKPPLPFINHRNSFAKRLGWMTLLNMTTTVVLSIKNNPVAILTGYSHERLNVLHRASGWCTLIFWMLHWTIYTGSLFTQGQAYPTLLQIEQIHGYIAGGGLFVMCMFAIQPIRQRFYELFVKTHMIGFLLVIINVGLHKPDLVRKAVWIVVFIGASFFLSRLVRFLVLVYNSWGNRAILMPLNGATKVVFKKTLRAKPGDHIFITIPKVRTFEAHPFTISDTTYTQLRIRNRDGFTAALHEYAQQHPGKEVSVLIDGPFGNTPDFHSYDKVLLVAGGVGATFSFAIALDIVRRKQWNDNQIIELAWIIQSEEHMEWFKDELEEIQASPHINLTVFVTRPGRHEAILEKVFDNGDAPRHMSYNHFPTIRKEEGRPDIKATVDDLISTANKTDRIIVSCCGPKMLMQEVRNTVAKSIPISGPSVTLQNEQFGW</sequence>
<evidence type="ECO:0000259" key="11">
    <source>
        <dbReference type="Pfam" id="PF08022"/>
    </source>
</evidence>
<feature type="transmembrane region" description="Helical" evidence="9">
    <location>
        <begin position="194"/>
        <end position="211"/>
    </location>
</feature>
<organism evidence="13 14">
    <name type="scientific">Rhizodiscina lignyota</name>
    <dbReference type="NCBI Taxonomy" id="1504668"/>
    <lineage>
        <taxon>Eukaryota</taxon>
        <taxon>Fungi</taxon>
        <taxon>Dikarya</taxon>
        <taxon>Ascomycota</taxon>
        <taxon>Pezizomycotina</taxon>
        <taxon>Dothideomycetes</taxon>
        <taxon>Pleosporomycetidae</taxon>
        <taxon>Aulographales</taxon>
        <taxon>Rhizodiscinaceae</taxon>
        <taxon>Rhizodiscina</taxon>
    </lineage>
</organism>
<protein>
    <recommendedName>
        <fullName evidence="15">FAD-binding FR-type domain-containing protein</fullName>
    </recommendedName>
</protein>
<feature type="transmembrane region" description="Helical" evidence="9">
    <location>
        <begin position="373"/>
        <end position="393"/>
    </location>
</feature>
<name>A0A9P4IRC0_9PEZI</name>
<dbReference type="InterPro" id="IPR013121">
    <property type="entry name" value="Fe_red_NAD-bd_6"/>
</dbReference>
<keyword evidence="5 9" id="KW-1133">Transmembrane helix</keyword>
<reference evidence="13" key="1">
    <citation type="journal article" date="2020" name="Stud. Mycol.">
        <title>101 Dothideomycetes genomes: a test case for predicting lifestyles and emergence of pathogens.</title>
        <authorList>
            <person name="Haridas S."/>
            <person name="Albert R."/>
            <person name="Binder M."/>
            <person name="Bloem J."/>
            <person name="Labutti K."/>
            <person name="Salamov A."/>
            <person name="Andreopoulos B."/>
            <person name="Baker S."/>
            <person name="Barry K."/>
            <person name="Bills G."/>
            <person name="Bluhm B."/>
            <person name="Cannon C."/>
            <person name="Castanera R."/>
            <person name="Culley D."/>
            <person name="Daum C."/>
            <person name="Ezra D."/>
            <person name="Gonzalez J."/>
            <person name="Henrissat B."/>
            <person name="Kuo A."/>
            <person name="Liang C."/>
            <person name="Lipzen A."/>
            <person name="Lutzoni F."/>
            <person name="Magnuson J."/>
            <person name="Mondo S."/>
            <person name="Nolan M."/>
            <person name="Ohm R."/>
            <person name="Pangilinan J."/>
            <person name="Park H.-J."/>
            <person name="Ramirez L."/>
            <person name="Alfaro M."/>
            <person name="Sun H."/>
            <person name="Tritt A."/>
            <person name="Yoshinaga Y."/>
            <person name="Zwiers L.-H."/>
            <person name="Turgeon B."/>
            <person name="Goodwin S."/>
            <person name="Spatafora J."/>
            <person name="Crous P."/>
            <person name="Grigoriev I."/>
        </authorList>
    </citation>
    <scope>NUCLEOTIDE SEQUENCE</scope>
    <source>
        <strain evidence="13">CBS 133067</strain>
    </source>
</reference>
<dbReference type="SFLD" id="SFLDS00052">
    <property type="entry name" value="Ferric_Reductase_Domain"/>
    <property type="match status" value="1"/>
</dbReference>
<dbReference type="Pfam" id="PF01794">
    <property type="entry name" value="Ferric_reduct"/>
    <property type="match status" value="1"/>
</dbReference>
<evidence type="ECO:0000256" key="9">
    <source>
        <dbReference type="SAM" id="Phobius"/>
    </source>
</evidence>
<dbReference type="CDD" id="cd06186">
    <property type="entry name" value="NOX_Duox_like_FAD_NADP"/>
    <property type="match status" value="1"/>
</dbReference>
<keyword evidence="7" id="KW-0406">Ion transport</keyword>
<feature type="transmembrane region" description="Helical" evidence="9">
    <location>
        <begin position="218"/>
        <end position="237"/>
    </location>
</feature>
<feature type="transmembrane region" description="Helical" evidence="9">
    <location>
        <begin position="119"/>
        <end position="137"/>
    </location>
</feature>
<evidence type="ECO:0000256" key="3">
    <source>
        <dbReference type="ARBA" id="ARBA00022692"/>
    </source>
</evidence>
<comment type="subcellular location">
    <subcellularLocation>
        <location evidence="1">Membrane</location>
        <topology evidence="1">Multi-pass membrane protein</topology>
    </subcellularLocation>
</comment>